<keyword evidence="1" id="KW-1133">Transmembrane helix</keyword>
<dbReference type="Proteomes" id="UP000033640">
    <property type="component" value="Unassembled WGS sequence"/>
</dbReference>
<keyword evidence="1" id="KW-0812">Transmembrane</keyword>
<dbReference type="EMBL" id="JYIW01000025">
    <property type="protein sequence ID" value="KJL28712.1"/>
    <property type="molecule type" value="Genomic_DNA"/>
</dbReference>
<sequence>MTTQAAPLTRTRTGSASGQQLTFVRALRGEWIKLSTLRSTWWSIGVVAALTIGIAVLIAQAVDMPGFEPIQAVVMPIQFTMLLAGIIGAISVTGEYSTGMIRSTFAAVPVRGMVLAAKSVVLALFLFVSSLVIFFAAALAVSAVVAGRDQSIDWADPAASFLPIVVASLAMSVFALLGVAFGFVLRSGAGAIAATVGLLFVLPIVSNFFSFAGESWQWVMDAANYLPVAAAQSAILPENAALEGPVAYLTLAVWVVAGMLAAWTVLRSRDA</sequence>
<dbReference type="AlphaFoldDB" id="A0A0F0L6B8"/>
<keyword evidence="1" id="KW-0472">Membrane</keyword>
<feature type="transmembrane region" description="Helical" evidence="1">
    <location>
        <begin position="73"/>
        <end position="94"/>
    </location>
</feature>
<comment type="caution">
    <text evidence="2">The sequence shown here is derived from an EMBL/GenBank/DDBJ whole genome shotgun (WGS) entry which is preliminary data.</text>
</comment>
<evidence type="ECO:0000256" key="1">
    <source>
        <dbReference type="SAM" id="Phobius"/>
    </source>
</evidence>
<reference evidence="2 3" key="1">
    <citation type="submission" date="2015-02" db="EMBL/GenBank/DDBJ databases">
        <title>Draft genome sequences of ten Microbacterium spp. with emphasis on heavy metal contaminated environments.</title>
        <authorList>
            <person name="Corretto E."/>
        </authorList>
    </citation>
    <scope>NUCLEOTIDE SEQUENCE [LARGE SCALE GENOMIC DNA]</scope>
    <source>
        <strain evidence="2 3">BEL4b</strain>
    </source>
</reference>
<evidence type="ECO:0000313" key="2">
    <source>
        <dbReference type="EMBL" id="KJL28712.1"/>
    </source>
</evidence>
<organism evidence="2 3">
    <name type="scientific">Microbacterium oxydans</name>
    <dbReference type="NCBI Taxonomy" id="82380"/>
    <lineage>
        <taxon>Bacteria</taxon>
        <taxon>Bacillati</taxon>
        <taxon>Actinomycetota</taxon>
        <taxon>Actinomycetes</taxon>
        <taxon>Micrococcales</taxon>
        <taxon>Microbacteriaceae</taxon>
        <taxon>Microbacterium</taxon>
    </lineage>
</organism>
<feature type="transmembrane region" description="Helical" evidence="1">
    <location>
        <begin position="161"/>
        <end position="185"/>
    </location>
</feature>
<dbReference type="OrthoDB" id="3297477at2"/>
<accession>A0A0F0L6B8</accession>
<feature type="transmembrane region" description="Helical" evidence="1">
    <location>
        <begin position="246"/>
        <end position="266"/>
    </location>
</feature>
<evidence type="ECO:0000313" key="3">
    <source>
        <dbReference type="Proteomes" id="UP000033640"/>
    </source>
</evidence>
<feature type="transmembrane region" description="Helical" evidence="1">
    <location>
        <begin position="192"/>
        <end position="212"/>
    </location>
</feature>
<gene>
    <name evidence="2" type="ORF">RS83_02191</name>
</gene>
<feature type="transmembrane region" description="Helical" evidence="1">
    <location>
        <begin position="41"/>
        <end position="61"/>
    </location>
</feature>
<dbReference type="Pfam" id="PF12730">
    <property type="entry name" value="ABC2_membrane_4"/>
    <property type="match status" value="1"/>
</dbReference>
<protein>
    <submittedName>
        <fullName evidence="2">ABC-2 family transporter protein</fullName>
    </submittedName>
</protein>
<dbReference type="RefSeq" id="WP_045279551.1">
    <property type="nucleotide sequence ID" value="NZ_JYIW01000025.1"/>
</dbReference>
<feature type="transmembrane region" description="Helical" evidence="1">
    <location>
        <begin position="115"/>
        <end position="141"/>
    </location>
</feature>
<dbReference type="PATRIC" id="fig|82380.11.peg.2224"/>
<proteinExistence type="predicted"/>
<name>A0A0F0L6B8_9MICO</name>